<protein>
    <submittedName>
        <fullName evidence="2">Uncharacterized protein</fullName>
    </submittedName>
</protein>
<comment type="caution">
    <text evidence="2">The sequence shown here is derived from an EMBL/GenBank/DDBJ whole genome shotgun (WGS) entry which is preliminary data.</text>
</comment>
<gene>
    <name evidence="2" type="ORF">ACJRO7_034496</name>
</gene>
<evidence type="ECO:0000313" key="2">
    <source>
        <dbReference type="EMBL" id="KAL3722142.1"/>
    </source>
</evidence>
<dbReference type="Proteomes" id="UP001634007">
    <property type="component" value="Unassembled WGS sequence"/>
</dbReference>
<dbReference type="AlphaFoldDB" id="A0ABD3J3V8"/>
<feature type="region of interest" description="Disordered" evidence="1">
    <location>
        <begin position="172"/>
        <end position="194"/>
    </location>
</feature>
<sequence>MACIDTYNSDQPQYKGVPMSPRISFSNDFVDPNYSTKQDATRGPRSEAATAASADFEFFSQSSSSSVASFSMMSADELFFKGRLLPLKDAIFPKMTLRDELLMNEDEDDDGVFVKPPKGASARWRGILGLKKTSHTASKRSVETIGDEKFVEFEFNSDKCDLASDDQKIIIPGKASPGAMNHGGSGRRDTKMVL</sequence>
<dbReference type="PANTHER" id="PTHR31722:SF62">
    <property type="entry name" value="EMB|CAB62433.1"/>
    <property type="match status" value="1"/>
</dbReference>
<dbReference type="EMBL" id="JBJKBG010000009">
    <property type="protein sequence ID" value="KAL3722142.1"/>
    <property type="molecule type" value="Genomic_DNA"/>
</dbReference>
<accession>A0ABD3J3V8</accession>
<organism evidence="2 3">
    <name type="scientific">Eucalyptus globulus</name>
    <name type="common">Tasmanian blue gum</name>
    <dbReference type="NCBI Taxonomy" id="34317"/>
    <lineage>
        <taxon>Eukaryota</taxon>
        <taxon>Viridiplantae</taxon>
        <taxon>Streptophyta</taxon>
        <taxon>Embryophyta</taxon>
        <taxon>Tracheophyta</taxon>
        <taxon>Spermatophyta</taxon>
        <taxon>Magnoliopsida</taxon>
        <taxon>eudicotyledons</taxon>
        <taxon>Gunneridae</taxon>
        <taxon>Pentapetalae</taxon>
        <taxon>rosids</taxon>
        <taxon>malvids</taxon>
        <taxon>Myrtales</taxon>
        <taxon>Myrtaceae</taxon>
        <taxon>Myrtoideae</taxon>
        <taxon>Eucalypteae</taxon>
        <taxon>Eucalyptus</taxon>
    </lineage>
</organism>
<dbReference type="PANTHER" id="PTHR31722">
    <property type="entry name" value="OS06G0675200 PROTEIN"/>
    <property type="match status" value="1"/>
</dbReference>
<proteinExistence type="predicted"/>
<evidence type="ECO:0000256" key="1">
    <source>
        <dbReference type="SAM" id="MobiDB-lite"/>
    </source>
</evidence>
<reference evidence="2 3" key="1">
    <citation type="submission" date="2024-11" db="EMBL/GenBank/DDBJ databases">
        <title>Chromosome-level genome assembly of Eucalyptus globulus Labill. provides insights into its genome evolution.</title>
        <authorList>
            <person name="Li X."/>
        </authorList>
    </citation>
    <scope>NUCLEOTIDE SEQUENCE [LARGE SCALE GENOMIC DNA]</scope>
    <source>
        <strain evidence="2">CL2024</strain>
        <tissue evidence="2">Fresh tender leaves</tissue>
    </source>
</reference>
<evidence type="ECO:0000313" key="3">
    <source>
        <dbReference type="Proteomes" id="UP001634007"/>
    </source>
</evidence>
<keyword evidence="3" id="KW-1185">Reference proteome</keyword>
<name>A0ABD3J3V8_EUCGL</name>